<dbReference type="PANTHER" id="PTHR34688">
    <property type="entry name" value="CYTOCHROME C6, CHLOROPLASTIC"/>
    <property type="match status" value="1"/>
</dbReference>
<keyword evidence="7" id="KW-0793">Thylakoid</keyword>
<evidence type="ECO:0000256" key="4">
    <source>
        <dbReference type="ARBA" id="ARBA00022723"/>
    </source>
</evidence>
<protein>
    <recommendedName>
        <fullName evidence="10">Cytochrome c domain-containing protein</fullName>
    </recommendedName>
</protein>
<dbReference type="Pfam" id="PF13442">
    <property type="entry name" value="Cytochrome_CBB3"/>
    <property type="match status" value="1"/>
</dbReference>
<keyword evidence="5" id="KW-0249">Electron transport</keyword>
<comment type="similarity">
    <text evidence="1">Belongs to the cytochrome c family. PetJ subfamily.</text>
</comment>
<keyword evidence="9" id="KW-1133">Transmembrane helix</keyword>
<dbReference type="PANTHER" id="PTHR34688:SF2">
    <property type="entry name" value="CYTOCHROME C6, CHLOROPLASTIC"/>
    <property type="match status" value="1"/>
</dbReference>
<name>A0A8J9SBY5_PHATR</name>
<sequence>MMRASNLGFLVLSSCLLSYFATGFSLRASSPYRERVSTLYVIKPGGWLAGVAAISITLASPISATAAADVGNGSELFKANCAGCHAGGANFLAEKKTLTKEALENFQSLDQQKLQDFVQNKMPHKFLPFKSQFSDSDYSDVTSYVLDQAIGHKW</sequence>
<keyword evidence="9" id="KW-0472">Membrane</keyword>
<gene>
    <name evidence="11" type="ORF">PTTT1_LOCUS41257</name>
</gene>
<evidence type="ECO:0000256" key="6">
    <source>
        <dbReference type="ARBA" id="ARBA00023004"/>
    </source>
</evidence>
<keyword evidence="2" id="KW-0813">Transport</keyword>
<keyword evidence="6 8" id="KW-0408">Iron</keyword>
<feature type="domain" description="Cytochrome c" evidence="10">
    <location>
        <begin position="68"/>
        <end position="149"/>
    </location>
</feature>
<dbReference type="GO" id="GO:0020037">
    <property type="term" value="F:heme binding"/>
    <property type="evidence" value="ECO:0007669"/>
    <property type="project" value="InterPro"/>
</dbReference>
<evidence type="ECO:0000313" key="11">
    <source>
        <dbReference type="EMBL" id="CAG9289312.1"/>
    </source>
</evidence>
<accession>A0A8J9SBY5</accession>
<dbReference type="InterPro" id="IPR023655">
    <property type="entry name" value="Cyt_C6"/>
</dbReference>
<evidence type="ECO:0000256" key="1">
    <source>
        <dbReference type="ARBA" id="ARBA00009650"/>
    </source>
</evidence>
<dbReference type="SUPFAM" id="SSF46626">
    <property type="entry name" value="Cytochrome c"/>
    <property type="match status" value="1"/>
</dbReference>
<dbReference type="EMBL" id="OU594945">
    <property type="protein sequence ID" value="CAG9289312.1"/>
    <property type="molecule type" value="Genomic_DNA"/>
</dbReference>
<dbReference type="InterPro" id="IPR009056">
    <property type="entry name" value="Cyt_c-like_dom"/>
</dbReference>
<dbReference type="GO" id="GO:0005506">
    <property type="term" value="F:iron ion binding"/>
    <property type="evidence" value="ECO:0007669"/>
    <property type="project" value="InterPro"/>
</dbReference>
<dbReference type="GO" id="GO:0009055">
    <property type="term" value="F:electron transfer activity"/>
    <property type="evidence" value="ECO:0007669"/>
    <property type="project" value="InterPro"/>
</dbReference>
<dbReference type="PROSITE" id="PS51007">
    <property type="entry name" value="CYTC"/>
    <property type="match status" value="1"/>
</dbReference>
<evidence type="ECO:0000256" key="8">
    <source>
        <dbReference type="PROSITE-ProRule" id="PRU00433"/>
    </source>
</evidence>
<evidence type="ECO:0000256" key="7">
    <source>
        <dbReference type="ARBA" id="ARBA00023078"/>
    </source>
</evidence>
<evidence type="ECO:0000259" key="10">
    <source>
        <dbReference type="PROSITE" id="PS51007"/>
    </source>
</evidence>
<dbReference type="AlphaFoldDB" id="A0A8J9SBY5"/>
<keyword evidence="9" id="KW-0812">Transmembrane</keyword>
<dbReference type="Proteomes" id="UP000836788">
    <property type="component" value="Chromosome 4"/>
</dbReference>
<evidence type="ECO:0000256" key="2">
    <source>
        <dbReference type="ARBA" id="ARBA00022448"/>
    </source>
</evidence>
<reference evidence="11" key="1">
    <citation type="submission" date="2022-02" db="EMBL/GenBank/DDBJ databases">
        <authorList>
            <person name="Giguere J D."/>
        </authorList>
    </citation>
    <scope>NUCLEOTIDE SEQUENCE</scope>
    <source>
        <strain evidence="11">CCAP 1055/1</strain>
    </source>
</reference>
<dbReference type="PROSITE" id="PS51257">
    <property type="entry name" value="PROKAR_LIPOPROTEIN"/>
    <property type="match status" value="1"/>
</dbReference>
<dbReference type="Gene3D" id="1.10.760.10">
    <property type="entry name" value="Cytochrome c-like domain"/>
    <property type="match status" value="1"/>
</dbReference>
<evidence type="ECO:0000256" key="5">
    <source>
        <dbReference type="ARBA" id="ARBA00022982"/>
    </source>
</evidence>
<feature type="transmembrane region" description="Helical" evidence="9">
    <location>
        <begin position="47"/>
        <end position="68"/>
    </location>
</feature>
<keyword evidence="3 8" id="KW-0349">Heme</keyword>
<evidence type="ECO:0000256" key="3">
    <source>
        <dbReference type="ARBA" id="ARBA00022617"/>
    </source>
</evidence>
<organism evidence="11">
    <name type="scientific">Phaeodactylum tricornutum</name>
    <name type="common">Diatom</name>
    <dbReference type="NCBI Taxonomy" id="2850"/>
    <lineage>
        <taxon>Eukaryota</taxon>
        <taxon>Sar</taxon>
        <taxon>Stramenopiles</taxon>
        <taxon>Ochrophyta</taxon>
        <taxon>Bacillariophyta</taxon>
        <taxon>Bacillariophyceae</taxon>
        <taxon>Bacillariophycidae</taxon>
        <taxon>Naviculales</taxon>
        <taxon>Phaeodactylaceae</taxon>
        <taxon>Phaeodactylum</taxon>
    </lineage>
</organism>
<keyword evidence="4 8" id="KW-0479">Metal-binding</keyword>
<proteinExistence type="inferred from homology"/>
<dbReference type="InterPro" id="IPR036909">
    <property type="entry name" value="Cyt_c-like_dom_sf"/>
</dbReference>
<evidence type="ECO:0000256" key="9">
    <source>
        <dbReference type="SAM" id="Phobius"/>
    </source>
</evidence>